<dbReference type="EMBL" id="PELP01000498">
    <property type="protein sequence ID" value="RTH00997.1"/>
    <property type="molecule type" value="Genomic_DNA"/>
</dbReference>
<feature type="coiled-coil region" evidence="1">
    <location>
        <begin position="77"/>
        <end position="198"/>
    </location>
</feature>
<comment type="caution">
    <text evidence="3">The sequence shown here is derived from an EMBL/GenBank/DDBJ whole genome shotgun (WGS) entry which is preliminary data.</text>
</comment>
<dbReference type="Proteomes" id="UP000287306">
    <property type="component" value="Unassembled WGS sequence"/>
</dbReference>
<accession>A0A430R0Z8</accession>
<dbReference type="EMBL" id="PELY01000404">
    <property type="protein sequence ID" value="RTH23206.1"/>
    <property type="molecule type" value="Genomic_DNA"/>
</dbReference>
<evidence type="ECO:0000313" key="6">
    <source>
        <dbReference type="Proteomes" id="UP000287306"/>
    </source>
</evidence>
<name>A0A430R0Z8_THESC</name>
<sequence length="310" mass="35221">MAELEEVLREVARKVLGLPEEPLPSRPWRQLPPDFKTLSPPPLPKGPPGKGVGAPPRPSEEGGLGPASAEQEPLRKLRECERKFQRKAKEVEKLEVKLQRAQKAVQEAERDRGRALEEAAHWRKEASRFAAERDRLGAEMARVQEAYAKLRADWAELEKEVEVYKRSIDALEARLRELEGVAEQKAHLEAELARLRNFKEALPEPFPQEALLRVLVLDYPGLGNRPEERVLALIEGYRALLKGEDHPALRHSNRELLAGEPEGMVLLGLERLLLDLASLPLSRWLRTHAFRLEAWLQAGEQPSSPRLREE</sequence>
<evidence type="ECO:0000313" key="5">
    <source>
        <dbReference type="Proteomes" id="UP000286734"/>
    </source>
</evidence>
<organism evidence="3 5">
    <name type="scientific">Thermus scotoductus</name>
    <dbReference type="NCBI Taxonomy" id="37636"/>
    <lineage>
        <taxon>Bacteria</taxon>
        <taxon>Thermotogati</taxon>
        <taxon>Deinococcota</taxon>
        <taxon>Deinococci</taxon>
        <taxon>Thermales</taxon>
        <taxon>Thermaceae</taxon>
        <taxon>Thermus</taxon>
    </lineage>
</organism>
<evidence type="ECO:0008006" key="7">
    <source>
        <dbReference type="Google" id="ProtNLM"/>
    </source>
</evidence>
<protein>
    <recommendedName>
        <fullName evidence="7">Chromosome partition protein Smc</fullName>
    </recommendedName>
</protein>
<evidence type="ECO:0000313" key="3">
    <source>
        <dbReference type="EMBL" id="RTH00997.1"/>
    </source>
</evidence>
<evidence type="ECO:0000256" key="1">
    <source>
        <dbReference type="SAM" id="Coils"/>
    </source>
</evidence>
<evidence type="ECO:0000313" key="4">
    <source>
        <dbReference type="EMBL" id="RTH23206.1"/>
    </source>
</evidence>
<proteinExistence type="predicted"/>
<reference evidence="5 6" key="1">
    <citation type="journal article" date="2019" name="Extremophiles">
        <title>Biogeography of thermophiles and predominance of Thermus scotoductus in domestic water heaters.</title>
        <authorList>
            <person name="Wilpiszeski R.L."/>
            <person name="Zhang Z."/>
            <person name="House C.H."/>
        </authorList>
    </citation>
    <scope>NUCLEOTIDE SEQUENCE [LARGE SCALE GENOMIC DNA]</scope>
    <source>
        <strain evidence="4 6">25_S25</strain>
        <strain evidence="3 5">34_S34</strain>
    </source>
</reference>
<dbReference type="Proteomes" id="UP000286734">
    <property type="component" value="Unassembled WGS sequence"/>
</dbReference>
<keyword evidence="1" id="KW-0175">Coiled coil</keyword>
<feature type="region of interest" description="Disordered" evidence="2">
    <location>
        <begin position="16"/>
        <end position="76"/>
    </location>
</feature>
<evidence type="ECO:0000256" key="2">
    <source>
        <dbReference type="SAM" id="MobiDB-lite"/>
    </source>
</evidence>
<dbReference type="Gene3D" id="1.10.287.1490">
    <property type="match status" value="1"/>
</dbReference>
<dbReference type="AlphaFoldDB" id="A0A430R0Z8"/>
<gene>
    <name evidence="4" type="ORF">CSW38_11175</name>
    <name evidence="3" type="ORF">CSW47_12960</name>
</gene>